<gene>
    <name evidence="2" type="ORF">SAMN02745110_00126</name>
</gene>
<reference evidence="2 3" key="1">
    <citation type="submission" date="2017-02" db="EMBL/GenBank/DDBJ databases">
        <authorList>
            <person name="Peterson S.W."/>
        </authorList>
    </citation>
    <scope>NUCLEOTIDE SEQUENCE [LARGE SCALE GENOMIC DNA]</scope>
    <source>
        <strain evidence="2 3">ATCC 17233</strain>
    </source>
</reference>
<sequence>MKFFRRRKKGYSFADDLICSDSIISFVSSGIALVLIISIIVLATVKNGKTPDFTGTLFIISGILTINGLFFGATSFKQDAGNNNTKRVSVWLAVLNLVILFVLWFI</sequence>
<keyword evidence="1" id="KW-1133">Transmembrane helix</keyword>
<keyword evidence="3" id="KW-1185">Reference proteome</keyword>
<feature type="transmembrane region" description="Helical" evidence="1">
    <location>
        <begin position="57"/>
        <end position="76"/>
    </location>
</feature>
<evidence type="ECO:0000313" key="2">
    <source>
        <dbReference type="EMBL" id="SJZ36740.1"/>
    </source>
</evidence>
<protein>
    <submittedName>
        <fullName evidence="2">Uncharacterized protein</fullName>
    </submittedName>
</protein>
<keyword evidence="1" id="KW-0812">Transmembrane</keyword>
<dbReference type="OrthoDB" id="9973177at2"/>
<keyword evidence="1" id="KW-0472">Membrane</keyword>
<feature type="transmembrane region" description="Helical" evidence="1">
    <location>
        <begin position="88"/>
        <end position="105"/>
    </location>
</feature>
<evidence type="ECO:0000313" key="3">
    <source>
        <dbReference type="Proteomes" id="UP000189857"/>
    </source>
</evidence>
<proteinExistence type="predicted"/>
<feature type="transmembrane region" description="Helical" evidence="1">
    <location>
        <begin position="21"/>
        <end position="45"/>
    </location>
</feature>
<organism evidence="2 3">
    <name type="scientific">Eubacterium ruminantium</name>
    <dbReference type="NCBI Taxonomy" id="42322"/>
    <lineage>
        <taxon>Bacteria</taxon>
        <taxon>Bacillati</taxon>
        <taxon>Bacillota</taxon>
        <taxon>Clostridia</taxon>
        <taxon>Eubacteriales</taxon>
        <taxon>Eubacteriaceae</taxon>
        <taxon>Eubacterium</taxon>
    </lineage>
</organism>
<dbReference type="AlphaFoldDB" id="A0A1T4K2R8"/>
<accession>A0A1T4K2R8</accession>
<dbReference type="RefSeq" id="WP_078785809.1">
    <property type="nucleotide sequence ID" value="NZ_FMTO01000002.1"/>
</dbReference>
<name>A0A1T4K2R8_9FIRM</name>
<evidence type="ECO:0000256" key="1">
    <source>
        <dbReference type="SAM" id="Phobius"/>
    </source>
</evidence>
<dbReference type="Proteomes" id="UP000189857">
    <property type="component" value="Unassembled WGS sequence"/>
</dbReference>
<dbReference type="EMBL" id="FUXA01000003">
    <property type="protein sequence ID" value="SJZ36740.1"/>
    <property type="molecule type" value="Genomic_DNA"/>
</dbReference>